<proteinExistence type="predicted"/>
<evidence type="ECO:0000313" key="2">
    <source>
        <dbReference type="Proteomes" id="UP001568698"/>
    </source>
</evidence>
<gene>
    <name evidence="1" type="ORF">AB6M95_09705</name>
</gene>
<evidence type="ECO:0008006" key="3">
    <source>
        <dbReference type="Google" id="ProtNLM"/>
    </source>
</evidence>
<sequence>MLAALLPLITAVPSIIRCFTGDDAKDKGLGEKMLDAVETVTGTRDASSAASILAQNPELVMQLEAKVEEVNLAYAKELTKRHEADMASDSWMSKNVRPLCLMGLTIAIMVGVWLPDQYVSADRFTALTDMSQWVYGYYFVGRSSEKTGGLSGLTGLFSRKK</sequence>
<reference evidence="1 2" key="1">
    <citation type="submission" date="2024-08" db="EMBL/GenBank/DDBJ databases">
        <title>Sulfate-reducing bacteria isolated from formation water of the oil field in Kazakhstan and description of Pseudodesulfovibrio sp.</title>
        <authorList>
            <person name="Bidzhieva S.K."/>
            <person name="Tourova T.P."/>
            <person name="Grouzdev D.S."/>
            <person name="Beletsky A.V."/>
            <person name="Sokolova D.S."/>
            <person name="Samigullina S.R."/>
            <person name="Poltaraus A.B."/>
            <person name="Avtukh A.N."/>
            <person name="Tereshina V.M."/>
            <person name="Zhaparov N.S."/>
            <person name="Mardanov A.V."/>
            <person name="Nazina T.N."/>
        </authorList>
    </citation>
    <scope>NUCLEOTIDE SEQUENCE [LARGE SCALE GENOMIC DNA]</scope>
    <source>
        <strain evidence="1 2">9FUS</strain>
    </source>
</reference>
<name>A0ABV4K404_9BACT</name>
<dbReference type="Proteomes" id="UP001568698">
    <property type="component" value="Unassembled WGS sequence"/>
</dbReference>
<protein>
    <recommendedName>
        <fullName evidence="3">Holin of 3TMs, for gene-transfer release</fullName>
    </recommendedName>
</protein>
<organism evidence="1 2">
    <name type="scientific">Pseudodesulfovibrio karagichevae</name>
    <dbReference type="NCBI Taxonomy" id="3239305"/>
    <lineage>
        <taxon>Bacteria</taxon>
        <taxon>Pseudomonadati</taxon>
        <taxon>Thermodesulfobacteriota</taxon>
        <taxon>Desulfovibrionia</taxon>
        <taxon>Desulfovibrionales</taxon>
        <taxon>Desulfovibrionaceae</taxon>
    </lineage>
</organism>
<comment type="caution">
    <text evidence="1">The sequence shown here is derived from an EMBL/GenBank/DDBJ whole genome shotgun (WGS) entry which is preliminary data.</text>
</comment>
<dbReference type="RefSeq" id="WP_371386540.1">
    <property type="nucleotide sequence ID" value="NZ_JBGLYH010000023.1"/>
</dbReference>
<dbReference type="EMBL" id="JBGLYH010000023">
    <property type="protein sequence ID" value="MEZ7197021.1"/>
    <property type="molecule type" value="Genomic_DNA"/>
</dbReference>
<keyword evidence="2" id="KW-1185">Reference proteome</keyword>
<evidence type="ECO:0000313" key="1">
    <source>
        <dbReference type="EMBL" id="MEZ7197021.1"/>
    </source>
</evidence>
<accession>A0ABV4K404</accession>